<feature type="region of interest" description="Disordered" evidence="4">
    <location>
        <begin position="495"/>
        <end position="516"/>
    </location>
</feature>
<feature type="region of interest" description="Disordered" evidence="4">
    <location>
        <begin position="669"/>
        <end position="699"/>
    </location>
</feature>
<feature type="region of interest" description="Disordered" evidence="4">
    <location>
        <begin position="1"/>
        <end position="35"/>
    </location>
</feature>
<keyword evidence="2" id="KW-0597">Phosphoprotein</keyword>
<evidence type="ECO:0000313" key="6">
    <source>
        <dbReference type="EMBL" id="KAJ1126394.1"/>
    </source>
</evidence>
<feature type="compositionally biased region" description="Basic residues" evidence="4">
    <location>
        <begin position="859"/>
        <end position="868"/>
    </location>
</feature>
<feature type="compositionally biased region" description="Basic and acidic residues" evidence="4">
    <location>
        <begin position="673"/>
        <end position="683"/>
    </location>
</feature>
<keyword evidence="3" id="KW-0175">Coiled coil</keyword>
<feature type="region of interest" description="Disordered" evidence="4">
    <location>
        <begin position="528"/>
        <end position="576"/>
    </location>
</feature>
<evidence type="ECO:0000259" key="5">
    <source>
        <dbReference type="Pfam" id="PF15914"/>
    </source>
</evidence>
<feature type="compositionally biased region" description="Polar residues" evidence="4">
    <location>
        <begin position="843"/>
        <end position="855"/>
    </location>
</feature>
<evidence type="ECO:0000313" key="7">
    <source>
        <dbReference type="Proteomes" id="UP001066276"/>
    </source>
</evidence>
<dbReference type="Pfam" id="PF15914">
    <property type="entry name" value="FAM193_C"/>
    <property type="match status" value="1"/>
</dbReference>
<dbReference type="GO" id="GO:0005634">
    <property type="term" value="C:nucleus"/>
    <property type="evidence" value="ECO:0007669"/>
    <property type="project" value="TreeGrafter"/>
</dbReference>
<protein>
    <recommendedName>
        <fullName evidence="5">FAM193 C-terminal domain-containing protein</fullName>
    </recommendedName>
</protein>
<feature type="region of interest" description="Disordered" evidence="4">
    <location>
        <begin position="399"/>
        <end position="457"/>
    </location>
</feature>
<name>A0AAV7PHR5_PLEWA</name>
<feature type="region of interest" description="Disordered" evidence="4">
    <location>
        <begin position="752"/>
        <end position="881"/>
    </location>
</feature>
<dbReference type="AlphaFoldDB" id="A0AAV7PHR5"/>
<feature type="compositionally biased region" description="Basic and acidic residues" evidence="4">
    <location>
        <begin position="552"/>
        <end position="569"/>
    </location>
</feature>
<evidence type="ECO:0000256" key="4">
    <source>
        <dbReference type="SAM" id="MobiDB-lite"/>
    </source>
</evidence>
<keyword evidence="7" id="KW-1185">Reference proteome</keyword>
<comment type="caution">
    <text evidence="6">The sequence shown here is derived from an EMBL/GenBank/DDBJ whole genome shotgun (WGS) entry which is preliminary data.</text>
</comment>
<feature type="compositionally biased region" description="Basic and acidic residues" evidence="4">
    <location>
        <begin position="795"/>
        <end position="808"/>
    </location>
</feature>
<feature type="region of interest" description="Disordered" evidence="4">
    <location>
        <begin position="257"/>
        <end position="376"/>
    </location>
</feature>
<feature type="compositionally biased region" description="Basic residues" evidence="4">
    <location>
        <begin position="541"/>
        <end position="551"/>
    </location>
</feature>
<dbReference type="Proteomes" id="UP001066276">
    <property type="component" value="Chromosome 7"/>
</dbReference>
<dbReference type="PANTHER" id="PTHR15109">
    <property type="entry name" value="AGAP004327-PA"/>
    <property type="match status" value="1"/>
</dbReference>
<dbReference type="GO" id="GO:0005737">
    <property type="term" value="C:cytoplasm"/>
    <property type="evidence" value="ECO:0007669"/>
    <property type="project" value="TreeGrafter"/>
</dbReference>
<reference evidence="6" key="1">
    <citation type="journal article" date="2022" name="bioRxiv">
        <title>Sequencing and chromosome-scale assembly of the giantPleurodeles waltlgenome.</title>
        <authorList>
            <person name="Brown T."/>
            <person name="Elewa A."/>
            <person name="Iarovenko S."/>
            <person name="Subramanian E."/>
            <person name="Araus A.J."/>
            <person name="Petzold A."/>
            <person name="Susuki M."/>
            <person name="Suzuki K.-i.T."/>
            <person name="Hayashi T."/>
            <person name="Toyoda A."/>
            <person name="Oliveira C."/>
            <person name="Osipova E."/>
            <person name="Leigh N.D."/>
            <person name="Simon A."/>
            <person name="Yun M.H."/>
        </authorList>
    </citation>
    <scope>NUCLEOTIDE SEQUENCE</scope>
    <source>
        <strain evidence="6">20211129_DDA</strain>
        <tissue evidence="6">Liver</tissue>
    </source>
</reference>
<dbReference type="InterPro" id="IPR029717">
    <property type="entry name" value="FAM193"/>
</dbReference>
<evidence type="ECO:0000256" key="2">
    <source>
        <dbReference type="ARBA" id="ARBA00022553"/>
    </source>
</evidence>
<comment type="similarity">
    <text evidence="1">Belongs to the FAM193 family.</text>
</comment>
<accession>A0AAV7PHR5</accession>
<gene>
    <name evidence="6" type="ORF">NDU88_004802</name>
</gene>
<dbReference type="PANTHER" id="PTHR15109:SF3">
    <property type="entry name" value="PROTEIN FAM193B"/>
    <property type="match status" value="1"/>
</dbReference>
<feature type="compositionally biased region" description="Pro residues" evidence="4">
    <location>
        <begin position="340"/>
        <end position="354"/>
    </location>
</feature>
<feature type="compositionally biased region" description="Polar residues" evidence="4">
    <location>
        <begin position="289"/>
        <end position="305"/>
    </location>
</feature>
<dbReference type="InterPro" id="IPR031802">
    <property type="entry name" value="FAM193_C"/>
</dbReference>
<sequence length="932" mass="101156">MTRRRSKQGAAVRRGSERGGETAVRGGEMDGVPGSRLQEAVSGEEQVLPAIHQSVQTCCLLCHRERKDCSGVPLNGLVSPGEKMPPEFVPSLAQNLLGEMPLWICRSCRKSVEEEERRAMQEQALAVSLSHTSCKSQTCGSHCSSSSSSSSSSCHGNSGDWDPSSFLSAHKLSGLWNSQHPNGNMQDGSLAVLPDPVAGHDERCLNISMDCSSAALNAANMKMCPYSSLSCQGTGVSMPGSPLPTSHDFCKATPKQLKSMCRRPTPPGEAFHTSNHHQHPDLTAPPNSPTDLSSQPVPLTPTQQMPAHPGPLGTPSPVHHHHHHPLSQTPPPFSTSAPNPHTPVPPAASPPVPHKPGSCKNPHLPTNLPPAVMMTPPPPPLTGCTHSCNGHCGSTGMTQVAPHPVSGSNRDPPCKAHKLSNGTNCHPPQPGEVDEGLGEDEDSSSERSSCTSSTNQKDGKFCDCCYCEFFGHNAPPAAPTSRNYAEIREKLRSRLTKRKEEIPPKMTRCSSDEPAVDHRDVDQLLDFINSAEPKPINSAKAAKRARHKQKRKEKEKAQLEADAQRRSERTPPVGQDMELQEDEKLLQWPQLELDRVNSFLTSRLEEIKNTIKDSIRASFSVYDLNLDVNDFPKKAAVLEQKNMLSHINGCSDLSEIDLDLSPLTLGSSKKQMTAKEDEVKQEPGAKAPSSTPLPEPENGMVKRLSAVPNLSRMIRVQSQQVSDIVQPQEASPLPAAIPEPLEPALPVLRLKKSKKQSCSSKKNESNKLPNEAVRVESVLGNQPSPKLGSTPVVHPGHEHTEKRIETRNNGRGQTQSSCSRLGEKNVDSKPLHSSEVETACEKVSQNTGGAPSVSPQPKGKSRKSKNRAGKGQGSVDDVFLPKDVDSVEMDETDREVEYFKRFCLDSAKQTRQKVAVNWTNFTLKRPASSLAQ</sequence>
<evidence type="ECO:0000256" key="1">
    <source>
        <dbReference type="ARBA" id="ARBA00009689"/>
    </source>
</evidence>
<dbReference type="EMBL" id="JANPWB010000011">
    <property type="protein sequence ID" value="KAJ1126394.1"/>
    <property type="molecule type" value="Genomic_DNA"/>
</dbReference>
<feature type="compositionally biased region" description="Polar residues" evidence="4">
    <location>
        <begin position="809"/>
        <end position="819"/>
    </location>
</feature>
<feature type="compositionally biased region" description="Acidic residues" evidence="4">
    <location>
        <begin position="432"/>
        <end position="443"/>
    </location>
</feature>
<proteinExistence type="inferred from homology"/>
<evidence type="ECO:0000256" key="3">
    <source>
        <dbReference type="ARBA" id="ARBA00023054"/>
    </source>
</evidence>
<feature type="compositionally biased region" description="Basic and acidic residues" evidence="4">
    <location>
        <begin position="821"/>
        <end position="835"/>
    </location>
</feature>
<organism evidence="6 7">
    <name type="scientific">Pleurodeles waltl</name>
    <name type="common">Iberian ribbed newt</name>
    <dbReference type="NCBI Taxonomy" id="8319"/>
    <lineage>
        <taxon>Eukaryota</taxon>
        <taxon>Metazoa</taxon>
        <taxon>Chordata</taxon>
        <taxon>Craniata</taxon>
        <taxon>Vertebrata</taxon>
        <taxon>Euteleostomi</taxon>
        <taxon>Amphibia</taxon>
        <taxon>Batrachia</taxon>
        <taxon>Caudata</taxon>
        <taxon>Salamandroidea</taxon>
        <taxon>Salamandridae</taxon>
        <taxon>Pleurodelinae</taxon>
        <taxon>Pleurodeles</taxon>
    </lineage>
</organism>
<feature type="domain" description="FAM193 C-terminal" evidence="5">
    <location>
        <begin position="876"/>
        <end position="925"/>
    </location>
</feature>